<protein>
    <recommendedName>
        <fullName evidence="5">Glycosyltransferase</fullName>
        <ecNumber evidence="5">2.4.1.-</ecNumber>
    </recommendedName>
</protein>
<dbReference type="OrthoDB" id="5835829at2759"/>
<evidence type="ECO:0000313" key="6">
    <source>
        <dbReference type="EMBL" id="KAD7478150.1"/>
    </source>
</evidence>
<dbReference type="GO" id="GO:0035251">
    <property type="term" value="F:UDP-glucosyltransferase activity"/>
    <property type="evidence" value="ECO:0007669"/>
    <property type="project" value="InterPro"/>
</dbReference>
<dbReference type="PANTHER" id="PTHR48048">
    <property type="entry name" value="GLYCOSYLTRANSFERASE"/>
    <property type="match status" value="1"/>
</dbReference>
<dbReference type="EMBL" id="SZYD01000001">
    <property type="protein sequence ID" value="KAD7478150.1"/>
    <property type="molecule type" value="Genomic_DNA"/>
</dbReference>
<evidence type="ECO:0000313" key="7">
    <source>
        <dbReference type="Proteomes" id="UP000326396"/>
    </source>
</evidence>
<keyword evidence="2 4" id="KW-0328">Glycosyltransferase</keyword>
<dbReference type="EC" id="2.4.1.-" evidence="5"/>
<gene>
    <name evidence="6" type="ORF">E3N88_01286</name>
</gene>
<organism evidence="6 7">
    <name type="scientific">Mikania micrantha</name>
    <name type="common">bitter vine</name>
    <dbReference type="NCBI Taxonomy" id="192012"/>
    <lineage>
        <taxon>Eukaryota</taxon>
        <taxon>Viridiplantae</taxon>
        <taxon>Streptophyta</taxon>
        <taxon>Embryophyta</taxon>
        <taxon>Tracheophyta</taxon>
        <taxon>Spermatophyta</taxon>
        <taxon>Magnoliopsida</taxon>
        <taxon>eudicotyledons</taxon>
        <taxon>Gunneridae</taxon>
        <taxon>Pentapetalae</taxon>
        <taxon>asterids</taxon>
        <taxon>campanulids</taxon>
        <taxon>Asterales</taxon>
        <taxon>Asteraceae</taxon>
        <taxon>Asteroideae</taxon>
        <taxon>Heliantheae alliance</taxon>
        <taxon>Eupatorieae</taxon>
        <taxon>Mikania</taxon>
    </lineage>
</organism>
<dbReference type="SUPFAM" id="SSF53756">
    <property type="entry name" value="UDP-Glycosyltransferase/glycogen phosphorylase"/>
    <property type="match status" value="1"/>
</dbReference>
<dbReference type="PANTHER" id="PTHR48048:SF70">
    <property type="entry name" value="ISOFLAVONE 7-O-GLUCOSYLTRANSFERASE"/>
    <property type="match status" value="1"/>
</dbReference>
<evidence type="ECO:0000256" key="4">
    <source>
        <dbReference type="RuleBase" id="RU003718"/>
    </source>
</evidence>
<dbReference type="PROSITE" id="PS00375">
    <property type="entry name" value="UDPGT"/>
    <property type="match status" value="1"/>
</dbReference>
<evidence type="ECO:0000256" key="1">
    <source>
        <dbReference type="ARBA" id="ARBA00009995"/>
    </source>
</evidence>
<evidence type="ECO:0000256" key="2">
    <source>
        <dbReference type="ARBA" id="ARBA00022676"/>
    </source>
</evidence>
<keyword evidence="7" id="KW-1185">Reference proteome</keyword>
<comment type="similarity">
    <text evidence="1 4">Belongs to the UDP-glycosyltransferase family.</text>
</comment>
<reference evidence="6 7" key="1">
    <citation type="submission" date="2019-05" db="EMBL/GenBank/DDBJ databases">
        <title>Mikania micrantha, genome provides insights into the molecular mechanism of rapid growth.</title>
        <authorList>
            <person name="Liu B."/>
        </authorList>
    </citation>
    <scope>NUCLEOTIDE SEQUENCE [LARGE SCALE GENOMIC DNA]</scope>
    <source>
        <strain evidence="6">NLD-2019</strain>
        <tissue evidence="6">Leaf</tissue>
    </source>
</reference>
<evidence type="ECO:0000256" key="5">
    <source>
        <dbReference type="RuleBase" id="RU362057"/>
    </source>
</evidence>
<dbReference type="AlphaFoldDB" id="A0A5N6Q389"/>
<dbReference type="InterPro" id="IPR002213">
    <property type="entry name" value="UDP_glucos_trans"/>
</dbReference>
<proteinExistence type="inferred from homology"/>
<evidence type="ECO:0000256" key="3">
    <source>
        <dbReference type="ARBA" id="ARBA00022679"/>
    </source>
</evidence>
<dbReference type="FunFam" id="3.40.50.2000:FF:000095">
    <property type="entry name" value="Glycosyltransferase"/>
    <property type="match status" value="1"/>
</dbReference>
<dbReference type="FunFam" id="3.40.50.2000:FF:000020">
    <property type="entry name" value="Glycosyltransferase"/>
    <property type="match status" value="1"/>
</dbReference>
<name>A0A5N6Q389_9ASTR</name>
<dbReference type="InterPro" id="IPR035595">
    <property type="entry name" value="UDP_glycos_trans_CS"/>
</dbReference>
<dbReference type="CDD" id="cd03784">
    <property type="entry name" value="GT1_Gtf-like"/>
    <property type="match status" value="1"/>
</dbReference>
<accession>A0A5N6Q389</accession>
<dbReference type="InterPro" id="IPR050481">
    <property type="entry name" value="UDP-glycosyltransf_plant"/>
</dbReference>
<dbReference type="Gene3D" id="3.40.50.2000">
    <property type="entry name" value="Glycogen Phosphorylase B"/>
    <property type="match status" value="2"/>
</dbReference>
<sequence>MKMESKVVLYPSPGIGHLVSMVELGKLIHTHHHPSLSVTILVLPAPFETGSTDAYISTVTPSITFHHLPTTPLPPDHSSSDFIDLAFGIPEVYNPIVHDTLVAISRKSTIKAVILDFFSNAAFQVSTSLDLPTYYFYTSGASGLCSFLHLPTIHKTFSKSIKDLDVDFKIPGVPPIHSSYMPTVMFDRESNSYKNFIKTSNNMAKSSGVIANSFYELEERAAQALRDGKHITDGPAPPIYLIGPLIATGSSQVEHECFKWLDTQPSRSVVFLCFGSQGVLKKQQLKEMADGLERGGQRFLWVVRNPDSDGKDLWGLDDVLPEGFLDRTKGTGLVVKNWAPQPAILGHESVGGFVSHCGWNSSLEAVVCGVPMVAWPLYAEQKLNRVYLVEEIKVALWLKMSADGFVNADALEETVRQLMEGEEGRAVRQRVSEMSGKAKAAVEDAGGSSRLDFLKLTHPWIHPH</sequence>
<dbReference type="Pfam" id="PF00201">
    <property type="entry name" value="UDPGT"/>
    <property type="match status" value="1"/>
</dbReference>
<dbReference type="Proteomes" id="UP000326396">
    <property type="component" value="Linkage Group LG1"/>
</dbReference>
<comment type="caution">
    <text evidence="6">The sequence shown here is derived from an EMBL/GenBank/DDBJ whole genome shotgun (WGS) entry which is preliminary data.</text>
</comment>
<keyword evidence="3 4" id="KW-0808">Transferase</keyword>